<reference evidence="3 4" key="1">
    <citation type="submission" date="2020-08" db="EMBL/GenBank/DDBJ databases">
        <title>The Agave Microbiome: Exploring the role of microbial communities in plant adaptations to desert environments.</title>
        <authorList>
            <person name="Partida-Martinez L.P."/>
        </authorList>
    </citation>
    <scope>NUCLEOTIDE SEQUENCE [LARGE SCALE GENOMIC DNA]</scope>
    <source>
        <strain evidence="3 4">AS3.13</strain>
    </source>
</reference>
<accession>A0A7X0JFX5</accession>
<dbReference type="GO" id="GO:0006310">
    <property type="term" value="P:DNA recombination"/>
    <property type="evidence" value="ECO:0007669"/>
    <property type="project" value="UniProtKB-KW"/>
</dbReference>
<feature type="region of interest" description="Disordered" evidence="2">
    <location>
        <begin position="195"/>
        <end position="219"/>
    </location>
</feature>
<dbReference type="SUPFAM" id="SSF56349">
    <property type="entry name" value="DNA breaking-rejoining enzymes"/>
    <property type="match status" value="1"/>
</dbReference>
<dbReference type="GO" id="GO:0003677">
    <property type="term" value="F:DNA binding"/>
    <property type="evidence" value="ECO:0007669"/>
    <property type="project" value="InterPro"/>
</dbReference>
<evidence type="ECO:0000256" key="2">
    <source>
        <dbReference type="SAM" id="MobiDB-lite"/>
    </source>
</evidence>
<dbReference type="RefSeq" id="WP_184508301.1">
    <property type="nucleotide sequence ID" value="NZ_JACHBT010000025.1"/>
</dbReference>
<keyword evidence="1" id="KW-0233">DNA recombination</keyword>
<evidence type="ECO:0000256" key="1">
    <source>
        <dbReference type="ARBA" id="ARBA00023172"/>
    </source>
</evidence>
<comment type="caution">
    <text evidence="3">The sequence shown here is derived from an EMBL/GenBank/DDBJ whole genome shotgun (WGS) entry which is preliminary data.</text>
</comment>
<sequence>MSGHAAPVYRRGKYWLDWDRKRDGTLRSPYLTIFWYDTTTRRVRSASTGTAAEDEAILSLDRRYLSDSTEAAAFCHACGQPIAQATAYLLTDAIGDYRLEWGNQRASADTIETRLNHVIDFLDAQEAAGGMFGLTTSCAAACSSSFVNAFRAWSHREPVRWKNKAGEVTVERKRSPASTEASVAQLIAVLNHAANADPARSDKRPIYRPLPPSQVQRTRRTRVGVEELARMLGYAAEPARRRGSLQRFLVASICTIARPGAVCDISVAPERQQWSPGSDTIDLNPHGRAQNKKRRPVLPVLPLLAEWLQAEWDEYQALPEKERVGRGWLVNYYGRPVQDVDSAWDTMLTELKMPTGREWRPYLLRHSLATLVRNRGAARWDLEGFMGHRAASQTETYAIGEFPTVVTALNGIIAELHRLAPGSLHRNDTGASRSLPQLREIKMPG</sequence>
<organism evidence="3 4">
    <name type="scientific">Sphingomonas endophytica</name>
    <dbReference type="NCBI Taxonomy" id="869719"/>
    <lineage>
        <taxon>Bacteria</taxon>
        <taxon>Pseudomonadati</taxon>
        <taxon>Pseudomonadota</taxon>
        <taxon>Alphaproteobacteria</taxon>
        <taxon>Sphingomonadales</taxon>
        <taxon>Sphingomonadaceae</taxon>
        <taxon>Sphingomonas</taxon>
    </lineage>
</organism>
<dbReference type="InterPro" id="IPR013762">
    <property type="entry name" value="Integrase-like_cat_sf"/>
</dbReference>
<dbReference type="GO" id="GO:0015074">
    <property type="term" value="P:DNA integration"/>
    <property type="evidence" value="ECO:0007669"/>
    <property type="project" value="InterPro"/>
</dbReference>
<evidence type="ECO:0000313" key="4">
    <source>
        <dbReference type="Proteomes" id="UP000522313"/>
    </source>
</evidence>
<gene>
    <name evidence="3" type="ORF">F4693_003538</name>
</gene>
<evidence type="ECO:0000313" key="3">
    <source>
        <dbReference type="EMBL" id="MBB6506535.1"/>
    </source>
</evidence>
<dbReference type="Proteomes" id="UP000522313">
    <property type="component" value="Unassembled WGS sequence"/>
</dbReference>
<name>A0A7X0JFX5_9SPHN</name>
<dbReference type="InterPro" id="IPR011010">
    <property type="entry name" value="DNA_brk_join_enz"/>
</dbReference>
<feature type="region of interest" description="Disordered" evidence="2">
    <location>
        <begin position="425"/>
        <end position="445"/>
    </location>
</feature>
<protein>
    <submittedName>
        <fullName evidence="3">Integrase</fullName>
    </submittedName>
</protein>
<reference evidence="3 4" key="2">
    <citation type="submission" date="2020-08" db="EMBL/GenBank/DDBJ databases">
        <authorList>
            <person name="Partida-Martinez L."/>
            <person name="Huntemann M."/>
            <person name="Clum A."/>
            <person name="Wang J."/>
            <person name="Palaniappan K."/>
            <person name="Ritter S."/>
            <person name="Chen I.-M."/>
            <person name="Stamatis D."/>
            <person name="Reddy T."/>
            <person name="O'Malley R."/>
            <person name="Daum C."/>
            <person name="Shapiro N."/>
            <person name="Ivanova N."/>
            <person name="Kyrpides N."/>
            <person name="Woyke T."/>
        </authorList>
    </citation>
    <scope>NUCLEOTIDE SEQUENCE [LARGE SCALE GENOMIC DNA]</scope>
    <source>
        <strain evidence="3 4">AS3.13</strain>
    </source>
</reference>
<dbReference type="AlphaFoldDB" id="A0A7X0JFX5"/>
<proteinExistence type="predicted"/>
<dbReference type="Gene3D" id="1.10.443.10">
    <property type="entry name" value="Intergrase catalytic core"/>
    <property type="match status" value="1"/>
</dbReference>
<dbReference type="EMBL" id="JACHBT010000025">
    <property type="protein sequence ID" value="MBB6506535.1"/>
    <property type="molecule type" value="Genomic_DNA"/>
</dbReference>